<dbReference type="SUPFAM" id="SSF53720">
    <property type="entry name" value="ALDH-like"/>
    <property type="match status" value="1"/>
</dbReference>
<dbReference type="AlphaFoldDB" id="A0A445C187"/>
<evidence type="ECO:0000256" key="5">
    <source>
        <dbReference type="PIRNR" id="PIRNR036492"/>
    </source>
</evidence>
<protein>
    <recommendedName>
        <fullName evidence="5">Aldehyde dehydrogenase</fullName>
    </recommendedName>
</protein>
<reference evidence="8 9" key="1">
    <citation type="submission" date="2019-01" db="EMBL/GenBank/DDBJ databases">
        <title>Sequencing of cultivated peanut Arachis hypogaea provides insights into genome evolution and oil improvement.</title>
        <authorList>
            <person name="Chen X."/>
        </authorList>
    </citation>
    <scope>NUCLEOTIDE SEQUENCE [LARGE SCALE GENOMIC DNA]</scope>
    <source>
        <strain evidence="9">cv. Fuhuasheng</strain>
        <tissue evidence="8">Leaves</tissue>
    </source>
</reference>
<keyword evidence="3" id="KW-0520">NAD</keyword>
<evidence type="ECO:0000256" key="1">
    <source>
        <dbReference type="ARBA" id="ARBA00009986"/>
    </source>
</evidence>
<keyword evidence="9" id="KW-1185">Reference proteome</keyword>
<dbReference type="Gene3D" id="3.40.605.10">
    <property type="entry name" value="Aldehyde Dehydrogenase, Chain A, domain 1"/>
    <property type="match status" value="1"/>
</dbReference>
<dbReference type="EMBL" id="SDMP01000008">
    <property type="protein sequence ID" value="RYR44687.1"/>
    <property type="molecule type" value="Genomic_DNA"/>
</dbReference>
<dbReference type="PANTHER" id="PTHR43570:SF25">
    <property type="entry name" value="ALDEHYDE DEHYDROGENASE FAMILY 3 MEMBER I1, CHLOROPLASTIC"/>
    <property type="match status" value="1"/>
</dbReference>
<dbReference type="PANTHER" id="PTHR43570">
    <property type="entry name" value="ALDEHYDE DEHYDROGENASE"/>
    <property type="match status" value="1"/>
</dbReference>
<evidence type="ECO:0000256" key="6">
    <source>
        <dbReference type="PIRSR" id="PIRSR036492-1"/>
    </source>
</evidence>
<accession>A0A445C187</accession>
<dbReference type="GO" id="GO:0006081">
    <property type="term" value="P:aldehyde metabolic process"/>
    <property type="evidence" value="ECO:0007669"/>
    <property type="project" value="InterPro"/>
</dbReference>
<dbReference type="GO" id="GO:0009737">
    <property type="term" value="P:response to abscisic acid"/>
    <property type="evidence" value="ECO:0007669"/>
    <property type="project" value="UniProtKB-ARBA"/>
</dbReference>
<evidence type="ECO:0000313" key="8">
    <source>
        <dbReference type="EMBL" id="RYR44687.1"/>
    </source>
</evidence>
<dbReference type="InterPro" id="IPR016162">
    <property type="entry name" value="Ald_DH_N"/>
</dbReference>
<dbReference type="STRING" id="3818.A0A445C187"/>
<dbReference type="Proteomes" id="UP000289738">
    <property type="component" value="Chromosome A08"/>
</dbReference>
<dbReference type="FunFam" id="3.40.309.10:FF:000003">
    <property type="entry name" value="Aldehyde dehydrogenase"/>
    <property type="match status" value="1"/>
</dbReference>
<proteinExistence type="inferred from homology"/>
<evidence type="ECO:0000256" key="2">
    <source>
        <dbReference type="ARBA" id="ARBA00023002"/>
    </source>
</evidence>
<dbReference type="InterPro" id="IPR016161">
    <property type="entry name" value="Ald_DH/histidinol_DH"/>
</dbReference>
<evidence type="ECO:0000256" key="4">
    <source>
        <dbReference type="ARBA" id="ARBA00049194"/>
    </source>
</evidence>
<dbReference type="GO" id="GO:0004029">
    <property type="term" value="F:aldehyde dehydrogenase (NAD+) activity"/>
    <property type="evidence" value="ECO:0007669"/>
    <property type="project" value="UniProtKB-EC"/>
</dbReference>
<comment type="caution">
    <text evidence="8">The sequence shown here is derived from an EMBL/GenBank/DDBJ whole genome shotgun (WGS) entry which is preliminary data.</text>
</comment>
<sequence>MEEAKEKGVFNEEKACLVVKELRKSFDSGKTRSYKWRISQLEAMAKMIEEREKDIIEAVDKDLSKPQLEAYIAEVSQTKSSCFEAIKALHLWMKPTKVKTAITTYPSSAEIVSEPLGVVLIISTWNFPFLLSLEPVIGAIAAGNAVVLKPSEVAPASSALLADMLTKYLDNSAVRVIEGGAPQTTALLEQKWDKILYTEIYWSNTQFMDAGNARVGRIVMAAATKHLTPVILELGGKCPALVDSNLNLQVAARRLIAGKWACNNGQACISVDYIITLKHFAPTLINALKEELEQFFGKDPMKSKDMSRIVSSSHFSRLLKLLNDDKISDKIVLEGQKDEDQLKIAPTIILDAPDDSLVMQEEIFGPIMPIITVDKIEDGFDIIKSKPKPLAAYLFTNNEDLKKSFVENISSGGMLINDTVLQVVTPGLPFGGVGESGMGSYHGKFSFDEFSHKKGVLYRSFKGDSSMRYPPYTPKKQSLMKALINGNIFHMILILIGCSKL</sequence>
<evidence type="ECO:0000259" key="7">
    <source>
        <dbReference type="Pfam" id="PF00171"/>
    </source>
</evidence>
<organism evidence="8 9">
    <name type="scientific">Arachis hypogaea</name>
    <name type="common">Peanut</name>
    <dbReference type="NCBI Taxonomy" id="3818"/>
    <lineage>
        <taxon>Eukaryota</taxon>
        <taxon>Viridiplantae</taxon>
        <taxon>Streptophyta</taxon>
        <taxon>Embryophyta</taxon>
        <taxon>Tracheophyta</taxon>
        <taxon>Spermatophyta</taxon>
        <taxon>Magnoliopsida</taxon>
        <taxon>eudicotyledons</taxon>
        <taxon>Gunneridae</taxon>
        <taxon>Pentapetalae</taxon>
        <taxon>rosids</taxon>
        <taxon>fabids</taxon>
        <taxon>Fabales</taxon>
        <taxon>Fabaceae</taxon>
        <taxon>Papilionoideae</taxon>
        <taxon>50 kb inversion clade</taxon>
        <taxon>dalbergioids sensu lato</taxon>
        <taxon>Dalbergieae</taxon>
        <taxon>Pterocarpus clade</taxon>
        <taxon>Arachis</taxon>
    </lineage>
</organism>
<dbReference type="InterPro" id="IPR012394">
    <property type="entry name" value="Aldehyde_DH_NAD(P)"/>
</dbReference>
<keyword evidence="2 5" id="KW-0560">Oxidoreductase</keyword>
<evidence type="ECO:0000313" key="9">
    <source>
        <dbReference type="Proteomes" id="UP000289738"/>
    </source>
</evidence>
<dbReference type="Gene3D" id="3.40.309.10">
    <property type="entry name" value="Aldehyde Dehydrogenase, Chain A, domain 2"/>
    <property type="match status" value="1"/>
</dbReference>
<gene>
    <name evidence="8" type="ORF">Ahy_A08g040981</name>
</gene>
<dbReference type="Pfam" id="PF00171">
    <property type="entry name" value="Aldedh"/>
    <property type="match status" value="1"/>
</dbReference>
<comment type="catalytic activity">
    <reaction evidence="4">
        <text>an aldehyde + NAD(+) + H2O = a carboxylate + NADH + 2 H(+)</text>
        <dbReference type="Rhea" id="RHEA:16185"/>
        <dbReference type="ChEBI" id="CHEBI:15377"/>
        <dbReference type="ChEBI" id="CHEBI:15378"/>
        <dbReference type="ChEBI" id="CHEBI:17478"/>
        <dbReference type="ChEBI" id="CHEBI:29067"/>
        <dbReference type="ChEBI" id="CHEBI:57540"/>
        <dbReference type="ChEBI" id="CHEBI:57945"/>
        <dbReference type="EC" id="1.2.1.3"/>
    </reaction>
</comment>
<comment type="similarity">
    <text evidence="1 5">Belongs to the aldehyde dehydrogenase family.</text>
</comment>
<dbReference type="GO" id="GO:0009414">
    <property type="term" value="P:response to water deprivation"/>
    <property type="evidence" value="ECO:0007669"/>
    <property type="project" value="UniProtKB-ARBA"/>
</dbReference>
<dbReference type="PIRSF" id="PIRSF036492">
    <property type="entry name" value="ALDH"/>
    <property type="match status" value="1"/>
</dbReference>
<evidence type="ECO:0000256" key="3">
    <source>
        <dbReference type="ARBA" id="ARBA00023027"/>
    </source>
</evidence>
<name>A0A445C187_ARAHY</name>
<feature type="active site" evidence="6">
    <location>
        <position position="233"/>
    </location>
</feature>
<dbReference type="FunFam" id="3.40.605.10:FF:000004">
    <property type="entry name" value="Aldehyde dehydrogenase"/>
    <property type="match status" value="1"/>
</dbReference>
<dbReference type="GO" id="GO:0005737">
    <property type="term" value="C:cytoplasm"/>
    <property type="evidence" value="ECO:0007669"/>
    <property type="project" value="TreeGrafter"/>
</dbReference>
<feature type="domain" description="Aldehyde dehydrogenase" evidence="7">
    <location>
        <begin position="13"/>
        <end position="454"/>
    </location>
</feature>
<feature type="active site" evidence="6">
    <location>
        <position position="268"/>
    </location>
</feature>
<dbReference type="InterPro" id="IPR015590">
    <property type="entry name" value="Aldehyde_DH_dom"/>
</dbReference>
<dbReference type="InterPro" id="IPR016163">
    <property type="entry name" value="Ald_DH_C"/>
</dbReference>